<dbReference type="OrthoDB" id="2060268at2"/>
<dbReference type="RefSeq" id="WP_106056750.1">
    <property type="nucleotide sequence ID" value="NZ_CP027228.1"/>
</dbReference>
<dbReference type="Proteomes" id="UP000237883">
    <property type="component" value="Chromosome"/>
</dbReference>
<dbReference type="EMBL" id="CP027228">
    <property type="protein sequence ID" value="AVM47711.1"/>
    <property type="molecule type" value="Genomic_DNA"/>
</dbReference>
<protein>
    <submittedName>
        <fullName evidence="1">Uncharacterized protein</fullName>
    </submittedName>
</protein>
<dbReference type="AlphaFoldDB" id="A0A2S0L338"/>
<keyword evidence="2" id="KW-1185">Reference proteome</keyword>
<evidence type="ECO:0000313" key="1">
    <source>
        <dbReference type="EMBL" id="AVM47711.1"/>
    </source>
</evidence>
<gene>
    <name evidence="1" type="ORF">C5Q96_02105</name>
</gene>
<organism evidence="1 2">
    <name type="scientific">Mogibacterium diversum</name>
    <dbReference type="NCBI Taxonomy" id="114527"/>
    <lineage>
        <taxon>Bacteria</taxon>
        <taxon>Bacillati</taxon>
        <taxon>Bacillota</taxon>
        <taxon>Clostridia</taxon>
        <taxon>Peptostreptococcales</taxon>
        <taxon>Anaerovoracaceae</taxon>
        <taxon>Mogibacterium</taxon>
    </lineage>
</organism>
<dbReference type="GeneID" id="78391046"/>
<sequence>MITGVDYILYTDKSKDALIEKIKETIPFWENPYFVIDNEDETTDVYISRDEEMFQLMDEKGFYTDDLSGEGPFLLIINKQYSSKLNRITLVLAEEVDESKFSKQVWSWIKPIL</sequence>
<dbReference type="KEGG" id="mdv:C5Q96_02105"/>
<name>A0A2S0L338_9FIRM</name>
<evidence type="ECO:0000313" key="2">
    <source>
        <dbReference type="Proteomes" id="UP000237883"/>
    </source>
</evidence>
<proteinExistence type="predicted"/>
<accession>A0A2S0L338</accession>
<reference evidence="2" key="1">
    <citation type="submission" date="2018-02" db="EMBL/GenBank/DDBJ databases">
        <authorList>
            <person name="Holder M.E."/>
            <person name="Ajami N.J."/>
            <person name="Petrosino J.F."/>
        </authorList>
    </citation>
    <scope>NUCLEOTIDE SEQUENCE [LARGE SCALE GENOMIC DNA]</scope>
    <source>
        <strain evidence="2">CCUG 47132</strain>
    </source>
</reference>